<name>H2YP20_CIOSA</name>
<dbReference type="AlphaFoldDB" id="H2YP20"/>
<evidence type="ECO:0000313" key="3">
    <source>
        <dbReference type="Proteomes" id="UP000007875"/>
    </source>
</evidence>
<feature type="region of interest" description="Disordered" evidence="1">
    <location>
        <begin position="144"/>
        <end position="171"/>
    </location>
</feature>
<dbReference type="Proteomes" id="UP000007875">
    <property type="component" value="Unassembled WGS sequence"/>
</dbReference>
<feature type="compositionally biased region" description="Basic and acidic residues" evidence="1">
    <location>
        <begin position="153"/>
        <end position="171"/>
    </location>
</feature>
<sequence length="171" mass="19758">MEFILSLKNFPPEITTVNSTVLWRGSQSDICTTFFQKFLKQYLPDIIKRGGLSTALCFAIFRSYPEASVSNFRQLTNSQLIFTVEQEGRFTEDVRNGIAQLNLKKFFNSLSALYQDRYFDIYKNLPVEICRHIVHEEKAANDDGILQSSIPSTEREKDKMLDKSEYETSTT</sequence>
<accession>H2YP20</accession>
<dbReference type="Ensembl" id="ENSCSAVT00000007169.1">
    <property type="protein sequence ID" value="ENSCSAVP00000007078.1"/>
    <property type="gene ID" value="ENSCSAVG00000004230.1"/>
</dbReference>
<reference evidence="2" key="3">
    <citation type="submission" date="2025-09" db="UniProtKB">
        <authorList>
            <consortium name="Ensembl"/>
        </authorList>
    </citation>
    <scope>IDENTIFICATION</scope>
</reference>
<reference evidence="3" key="1">
    <citation type="submission" date="2003-08" db="EMBL/GenBank/DDBJ databases">
        <authorList>
            <person name="Birren B."/>
            <person name="Nusbaum C."/>
            <person name="Abebe A."/>
            <person name="Abouelleil A."/>
            <person name="Adekoya E."/>
            <person name="Ait-zahra M."/>
            <person name="Allen N."/>
            <person name="Allen T."/>
            <person name="An P."/>
            <person name="Anderson M."/>
            <person name="Anderson S."/>
            <person name="Arachchi H."/>
            <person name="Armbruster J."/>
            <person name="Bachantsang P."/>
            <person name="Baldwin J."/>
            <person name="Barry A."/>
            <person name="Bayul T."/>
            <person name="Blitshsteyn B."/>
            <person name="Bloom T."/>
            <person name="Blye J."/>
            <person name="Boguslavskiy L."/>
            <person name="Borowsky M."/>
            <person name="Boukhgalter B."/>
            <person name="Brunache A."/>
            <person name="Butler J."/>
            <person name="Calixte N."/>
            <person name="Calvo S."/>
            <person name="Camarata J."/>
            <person name="Campo K."/>
            <person name="Chang J."/>
            <person name="Cheshatsang Y."/>
            <person name="Citroen M."/>
            <person name="Collymore A."/>
            <person name="Considine T."/>
            <person name="Cook A."/>
            <person name="Cooke P."/>
            <person name="Corum B."/>
            <person name="Cuomo C."/>
            <person name="David R."/>
            <person name="Dawoe T."/>
            <person name="Degray S."/>
            <person name="Dodge S."/>
            <person name="Dooley K."/>
            <person name="Dorje P."/>
            <person name="Dorjee K."/>
            <person name="Dorris L."/>
            <person name="Duffey N."/>
            <person name="Dupes A."/>
            <person name="Elkins T."/>
            <person name="Engels R."/>
            <person name="Erickson J."/>
            <person name="Farina A."/>
            <person name="Faro S."/>
            <person name="Ferreira P."/>
            <person name="Fischer H."/>
            <person name="Fitzgerald M."/>
            <person name="Foley K."/>
            <person name="Gage D."/>
            <person name="Galagan J."/>
            <person name="Gearin G."/>
            <person name="Gnerre S."/>
            <person name="Gnirke A."/>
            <person name="Goyette A."/>
            <person name="Graham J."/>
            <person name="Grandbois E."/>
            <person name="Gyaltsen K."/>
            <person name="Hafez N."/>
            <person name="Hagopian D."/>
            <person name="Hagos B."/>
            <person name="Hall J."/>
            <person name="Hatcher B."/>
            <person name="Heller A."/>
            <person name="Higgins H."/>
            <person name="Honan T."/>
            <person name="Horn A."/>
            <person name="Houde N."/>
            <person name="Hughes L."/>
            <person name="Hulme W."/>
            <person name="Husby E."/>
            <person name="Iliev I."/>
            <person name="Jaffe D."/>
            <person name="Jones C."/>
            <person name="Kamal M."/>
            <person name="Kamat A."/>
            <person name="Kamvysselis M."/>
            <person name="Karlsson E."/>
            <person name="Kells C."/>
            <person name="Kieu A."/>
            <person name="Kisner P."/>
            <person name="Kodira C."/>
            <person name="Kulbokas E."/>
            <person name="Labutti K."/>
            <person name="Lama D."/>
            <person name="Landers T."/>
            <person name="Leger J."/>
            <person name="Levine S."/>
            <person name="Lewis D."/>
            <person name="Lewis T."/>
            <person name="Lindblad-toh K."/>
            <person name="Liu X."/>
            <person name="Lokyitsang T."/>
            <person name="Lokyitsang Y."/>
            <person name="Lucien O."/>
            <person name="Lui A."/>
            <person name="Ma L.J."/>
            <person name="Mabbitt R."/>
            <person name="Macdonald J."/>
            <person name="Maclean C."/>
            <person name="Major J."/>
            <person name="Manning J."/>
            <person name="Marabella R."/>
            <person name="Maru K."/>
            <person name="Matthews C."/>
            <person name="Mauceli E."/>
            <person name="Mccarthy M."/>
            <person name="Mcdonough S."/>
            <person name="Mcghee T."/>
            <person name="Meldrim J."/>
            <person name="Meneus L."/>
            <person name="Mesirov J."/>
            <person name="Mihalev A."/>
            <person name="Mihova T."/>
            <person name="Mikkelsen T."/>
            <person name="Mlenga V."/>
            <person name="Moru K."/>
            <person name="Mozes J."/>
            <person name="Mulrain L."/>
            <person name="Munson G."/>
            <person name="Naylor J."/>
            <person name="Newes C."/>
            <person name="Nguyen C."/>
            <person name="Nguyen N."/>
            <person name="Nguyen T."/>
            <person name="Nicol R."/>
            <person name="Nielsen C."/>
            <person name="Nizzari M."/>
            <person name="Norbu C."/>
            <person name="Norbu N."/>
            <person name="O'donnell P."/>
            <person name="Okoawo O."/>
            <person name="O'leary S."/>
            <person name="Omotosho B."/>
            <person name="O'neill K."/>
            <person name="Osman S."/>
            <person name="Parker S."/>
            <person name="Perrin D."/>
            <person name="Phunkhang P."/>
            <person name="Piqani B."/>
            <person name="Purcell S."/>
            <person name="Rachupka T."/>
            <person name="Ramasamy U."/>
            <person name="Rameau R."/>
            <person name="Ray V."/>
            <person name="Raymond C."/>
            <person name="Retta R."/>
            <person name="Richardson S."/>
            <person name="Rise C."/>
            <person name="Rodriguez J."/>
            <person name="Rogers J."/>
            <person name="Rogov P."/>
            <person name="Rutman M."/>
            <person name="Schupbach R."/>
            <person name="Seaman C."/>
            <person name="Settipalli S."/>
            <person name="Sharpe T."/>
            <person name="Sheridan J."/>
            <person name="Sherpa N."/>
            <person name="Shi J."/>
            <person name="Smirnov S."/>
            <person name="Smith C."/>
            <person name="Sougnez C."/>
            <person name="Spencer B."/>
            <person name="Stalker J."/>
            <person name="Stange-thomann N."/>
            <person name="Stavropoulos S."/>
            <person name="Stetson K."/>
            <person name="Stone C."/>
            <person name="Stone S."/>
            <person name="Stubbs M."/>
            <person name="Talamas J."/>
            <person name="Tchuinga P."/>
            <person name="Tenzing P."/>
            <person name="Tesfaye S."/>
            <person name="Theodore J."/>
            <person name="Thoulutsang Y."/>
            <person name="Topham K."/>
            <person name="Towey S."/>
            <person name="Tsamla T."/>
            <person name="Tsomo N."/>
            <person name="Vallee D."/>
            <person name="Vassiliev H."/>
            <person name="Venkataraman V."/>
            <person name="Vinson J."/>
            <person name="Vo A."/>
            <person name="Wade C."/>
            <person name="Wang S."/>
            <person name="Wangchuk T."/>
            <person name="Wangdi T."/>
            <person name="Whittaker C."/>
            <person name="Wilkinson J."/>
            <person name="Wu Y."/>
            <person name="Wyman D."/>
            <person name="Yadav S."/>
            <person name="Yang S."/>
            <person name="Yang X."/>
            <person name="Yeager S."/>
            <person name="Yee E."/>
            <person name="Young G."/>
            <person name="Zainoun J."/>
            <person name="Zembeck L."/>
            <person name="Zimmer A."/>
            <person name="Zody M."/>
            <person name="Lander E."/>
        </authorList>
    </citation>
    <scope>NUCLEOTIDE SEQUENCE [LARGE SCALE GENOMIC DNA]</scope>
</reference>
<organism evidence="2 3">
    <name type="scientific">Ciona savignyi</name>
    <name type="common">Pacific transparent sea squirt</name>
    <dbReference type="NCBI Taxonomy" id="51511"/>
    <lineage>
        <taxon>Eukaryota</taxon>
        <taxon>Metazoa</taxon>
        <taxon>Chordata</taxon>
        <taxon>Tunicata</taxon>
        <taxon>Ascidiacea</taxon>
        <taxon>Phlebobranchia</taxon>
        <taxon>Cionidae</taxon>
        <taxon>Ciona</taxon>
    </lineage>
</organism>
<keyword evidence="3" id="KW-1185">Reference proteome</keyword>
<proteinExistence type="predicted"/>
<protein>
    <submittedName>
        <fullName evidence="2">Uncharacterized protein</fullName>
    </submittedName>
</protein>
<evidence type="ECO:0000313" key="2">
    <source>
        <dbReference type="Ensembl" id="ENSCSAVP00000007078.1"/>
    </source>
</evidence>
<dbReference type="GeneTree" id="ENSGT00390000017598"/>
<reference evidence="2" key="2">
    <citation type="submission" date="2025-08" db="UniProtKB">
        <authorList>
            <consortium name="Ensembl"/>
        </authorList>
    </citation>
    <scope>IDENTIFICATION</scope>
</reference>
<evidence type="ECO:0000256" key="1">
    <source>
        <dbReference type="SAM" id="MobiDB-lite"/>
    </source>
</evidence>
<dbReference type="HOGENOM" id="CLU_066566_0_0_1"/>